<dbReference type="InterPro" id="IPR023214">
    <property type="entry name" value="HAD_sf"/>
</dbReference>
<dbReference type="Gene3D" id="3.40.50.1000">
    <property type="entry name" value="HAD superfamily/HAD-like"/>
    <property type="match status" value="1"/>
</dbReference>
<dbReference type="SUPFAM" id="SSF55729">
    <property type="entry name" value="Acyl-CoA N-acyltransferases (Nat)"/>
    <property type="match status" value="1"/>
</dbReference>
<sequence>MHSSRPMSISDLNGGAEDRHAQKTIKCLVWDLDDTLWQGKLLNGEARELKKGVAEVVRQLDERGILQSVASKNDYAAAWPVVEAFGLAEFFLHPQISWAGKADAVRTIAERLGIGLDTVAFIDDQAAERDEVAFYLPQVNVIDATEIPGLLDRAEFRLDVVTDEARMRRLMYRTDIARVEAEKSFTGSRGAFLSTLGMRMSILPAADGDLQRAEELTLRTNQLNTTGLTYSYEELEDLARSPDHLLLVAKLEDRYGSSGIIGLALVETSATIWTIRLLIMSCRVMTRGVGTVLLGHLLRKSANAGVRLRASFVHTDRNRQMYVTYKFAGFREVSQDAAGLLLEHDLKRIHPFPDYVKLVSELDNALLD</sequence>
<feature type="domain" description="N-acetyltransferase" evidence="1">
    <location>
        <begin position="200"/>
        <end position="347"/>
    </location>
</feature>
<dbReference type="Gene3D" id="3.40.630.30">
    <property type="match status" value="1"/>
</dbReference>
<dbReference type="NCBIfam" id="TIGR01686">
    <property type="entry name" value="FkbH"/>
    <property type="match status" value="1"/>
</dbReference>
<dbReference type="InterPro" id="IPR036412">
    <property type="entry name" value="HAD-like_sf"/>
</dbReference>
<reference evidence="2 3" key="1">
    <citation type="submission" date="2017-08" db="EMBL/GenBank/DDBJ databases">
        <title>Lysobacter sylvestris genome.</title>
        <authorList>
            <person name="Zhang D.-C."/>
            <person name="Albuquerque L."/>
            <person name="Franca L."/>
            <person name="Froufe H.J.C."/>
            <person name="Barroso C."/>
            <person name="Egas C."/>
            <person name="Da Costa M."/>
            <person name="Margesin R."/>
        </authorList>
    </citation>
    <scope>NUCLEOTIDE SEQUENCE [LARGE SCALE GENOMIC DNA]</scope>
    <source>
        <strain evidence="2 3">AM20-91</strain>
    </source>
</reference>
<dbReference type="Proteomes" id="UP000236220">
    <property type="component" value="Unassembled WGS sequence"/>
</dbReference>
<dbReference type="PROSITE" id="PS51186">
    <property type="entry name" value="GNAT"/>
    <property type="match status" value="1"/>
</dbReference>
<dbReference type="AlphaFoldDB" id="A0A2K1Q009"/>
<dbReference type="Pfam" id="PF00702">
    <property type="entry name" value="Hydrolase"/>
    <property type="match status" value="1"/>
</dbReference>
<dbReference type="SUPFAM" id="SSF56784">
    <property type="entry name" value="HAD-like"/>
    <property type="match status" value="1"/>
</dbReference>
<dbReference type="InterPro" id="IPR010033">
    <property type="entry name" value="HAD_SF_ppase_IIIC"/>
</dbReference>
<accession>A0A2K1Q009</accession>
<evidence type="ECO:0000313" key="2">
    <source>
        <dbReference type="EMBL" id="PNS08375.1"/>
    </source>
</evidence>
<evidence type="ECO:0000313" key="3">
    <source>
        <dbReference type="Proteomes" id="UP000236220"/>
    </source>
</evidence>
<dbReference type="InterPro" id="IPR010037">
    <property type="entry name" value="FkbH_domain"/>
</dbReference>
<gene>
    <name evidence="2" type="ORF">Lysil_0004</name>
</gene>
<dbReference type="InterPro" id="IPR000182">
    <property type="entry name" value="GNAT_dom"/>
</dbReference>
<keyword evidence="3" id="KW-1185">Reference proteome</keyword>
<dbReference type="NCBIfam" id="TIGR01681">
    <property type="entry name" value="HAD-SF-IIIC"/>
    <property type="match status" value="1"/>
</dbReference>
<dbReference type="InterPro" id="IPR016181">
    <property type="entry name" value="Acyl_CoA_acyltransferase"/>
</dbReference>
<evidence type="ECO:0000259" key="1">
    <source>
        <dbReference type="PROSITE" id="PS51186"/>
    </source>
</evidence>
<dbReference type="EMBL" id="NPZB01000001">
    <property type="protein sequence ID" value="PNS08375.1"/>
    <property type="molecule type" value="Genomic_DNA"/>
</dbReference>
<name>A0A2K1Q009_9GAMM</name>
<organism evidence="2 3">
    <name type="scientific">Solilutibacter silvestris</name>
    <dbReference type="NCBI Taxonomy" id="1645665"/>
    <lineage>
        <taxon>Bacteria</taxon>
        <taxon>Pseudomonadati</taxon>
        <taxon>Pseudomonadota</taxon>
        <taxon>Gammaproteobacteria</taxon>
        <taxon>Lysobacterales</taxon>
        <taxon>Lysobacteraceae</taxon>
        <taxon>Solilutibacter</taxon>
    </lineage>
</organism>
<protein>
    <submittedName>
        <fullName evidence="2">FkbH: FkbH domain-containing protein</fullName>
    </submittedName>
</protein>
<comment type="caution">
    <text evidence="2">The sequence shown here is derived from an EMBL/GenBank/DDBJ whole genome shotgun (WGS) entry which is preliminary data.</text>
</comment>
<proteinExistence type="predicted"/>
<dbReference type="GO" id="GO:0016747">
    <property type="term" value="F:acyltransferase activity, transferring groups other than amino-acyl groups"/>
    <property type="evidence" value="ECO:0007669"/>
    <property type="project" value="InterPro"/>
</dbReference>